<dbReference type="SMART" id="SM00822">
    <property type="entry name" value="PKS_KR"/>
    <property type="match status" value="1"/>
</dbReference>
<evidence type="ECO:0000259" key="2">
    <source>
        <dbReference type="SMART" id="SM00822"/>
    </source>
</evidence>
<reference evidence="3" key="2">
    <citation type="submission" date="2020-09" db="EMBL/GenBank/DDBJ databases">
        <authorList>
            <person name="Sun Q."/>
            <person name="Zhou Y."/>
        </authorList>
    </citation>
    <scope>NUCLEOTIDE SEQUENCE</scope>
    <source>
        <strain evidence="3">CGMCC 1.12919</strain>
    </source>
</reference>
<dbReference type="EMBL" id="BMGG01000008">
    <property type="protein sequence ID" value="GGC82374.1"/>
    <property type="molecule type" value="Genomic_DNA"/>
</dbReference>
<dbReference type="FunFam" id="3.40.50.720:FF:000084">
    <property type="entry name" value="Short-chain dehydrogenase reductase"/>
    <property type="match status" value="1"/>
</dbReference>
<dbReference type="SUPFAM" id="SSF51735">
    <property type="entry name" value="NAD(P)-binding Rossmann-fold domains"/>
    <property type="match status" value="1"/>
</dbReference>
<dbReference type="Proteomes" id="UP000637002">
    <property type="component" value="Unassembled WGS sequence"/>
</dbReference>
<dbReference type="PROSITE" id="PS00061">
    <property type="entry name" value="ADH_SHORT"/>
    <property type="match status" value="1"/>
</dbReference>
<dbReference type="PANTHER" id="PTHR43975:SF2">
    <property type="entry name" value="EG:BACR7A4.14 PROTEIN-RELATED"/>
    <property type="match status" value="1"/>
</dbReference>
<dbReference type="InterPro" id="IPR020904">
    <property type="entry name" value="Sc_DH/Rdtase_CS"/>
</dbReference>
<accession>A0A916UQ31</accession>
<dbReference type="PRINTS" id="PR00080">
    <property type="entry name" value="SDRFAMILY"/>
</dbReference>
<dbReference type="PRINTS" id="PR00081">
    <property type="entry name" value="GDHRDH"/>
</dbReference>
<dbReference type="Gene3D" id="3.40.50.720">
    <property type="entry name" value="NAD(P)-binding Rossmann-like Domain"/>
    <property type="match status" value="1"/>
</dbReference>
<comment type="similarity">
    <text evidence="1">Belongs to the short-chain dehydrogenases/reductases (SDR) family.</text>
</comment>
<evidence type="ECO:0000256" key="1">
    <source>
        <dbReference type="ARBA" id="ARBA00006484"/>
    </source>
</evidence>
<dbReference type="InterPro" id="IPR002347">
    <property type="entry name" value="SDR_fam"/>
</dbReference>
<gene>
    <name evidence="3" type="ORF">GCM10010994_45370</name>
</gene>
<dbReference type="InterPro" id="IPR057326">
    <property type="entry name" value="KR_dom"/>
</dbReference>
<dbReference type="Pfam" id="PF13561">
    <property type="entry name" value="adh_short_C2"/>
    <property type="match status" value="1"/>
</dbReference>
<comment type="caution">
    <text evidence="3">The sequence shown here is derived from an EMBL/GenBank/DDBJ whole genome shotgun (WGS) entry which is preliminary data.</text>
</comment>
<reference evidence="3" key="1">
    <citation type="journal article" date="2014" name="Int. J. Syst. Evol. Microbiol.">
        <title>Complete genome sequence of Corynebacterium casei LMG S-19264T (=DSM 44701T), isolated from a smear-ripened cheese.</title>
        <authorList>
            <consortium name="US DOE Joint Genome Institute (JGI-PGF)"/>
            <person name="Walter F."/>
            <person name="Albersmeier A."/>
            <person name="Kalinowski J."/>
            <person name="Ruckert C."/>
        </authorList>
    </citation>
    <scope>NUCLEOTIDE SEQUENCE</scope>
    <source>
        <strain evidence="3">CGMCC 1.12919</strain>
    </source>
</reference>
<feature type="domain" description="Ketoreductase" evidence="2">
    <location>
        <begin position="7"/>
        <end position="181"/>
    </location>
</feature>
<keyword evidence="4" id="KW-1185">Reference proteome</keyword>
<dbReference type="CDD" id="cd05233">
    <property type="entry name" value="SDR_c"/>
    <property type="match status" value="1"/>
</dbReference>
<proteinExistence type="inferred from homology"/>
<name>A0A916UQ31_9HYPH</name>
<dbReference type="InterPro" id="IPR036291">
    <property type="entry name" value="NAD(P)-bd_dom_sf"/>
</dbReference>
<dbReference type="PANTHER" id="PTHR43975">
    <property type="entry name" value="ZGC:101858"/>
    <property type="match status" value="1"/>
</dbReference>
<dbReference type="RefSeq" id="WP_188611436.1">
    <property type="nucleotide sequence ID" value="NZ_BMGG01000008.1"/>
</dbReference>
<organism evidence="3 4">
    <name type="scientific">Chelatococcus reniformis</name>
    <dbReference type="NCBI Taxonomy" id="1494448"/>
    <lineage>
        <taxon>Bacteria</taxon>
        <taxon>Pseudomonadati</taxon>
        <taxon>Pseudomonadota</taxon>
        <taxon>Alphaproteobacteria</taxon>
        <taxon>Hyphomicrobiales</taxon>
        <taxon>Chelatococcaceae</taxon>
        <taxon>Chelatococcus</taxon>
    </lineage>
</organism>
<sequence length="250" mass="25352">MSALNDKIVIVTGGSSGIGRATALSFAERGAKVLITGRRAAPLEAVAALHPHIVAVVADAAAPGDAARTVAKAITSWGGLDVLVNNAGAGAILPLASATAEQITAILAVNVLGPSLLAAEALPHLARTKGTIVNVSSTFGHRPAAGLSHYAASKAALEQLTRCWALELAPQGIRVNAVAPGPTESGALTGMMGLSLQDAAAVQDQERERIPLKRRGNPDDVARWIVELAEPASNWVTGQVIAVDGGLGLT</sequence>
<dbReference type="AlphaFoldDB" id="A0A916UQ31"/>
<protein>
    <submittedName>
        <fullName evidence="3">Ketoreductase</fullName>
    </submittedName>
</protein>
<evidence type="ECO:0000313" key="4">
    <source>
        <dbReference type="Proteomes" id="UP000637002"/>
    </source>
</evidence>
<evidence type="ECO:0000313" key="3">
    <source>
        <dbReference type="EMBL" id="GGC82374.1"/>
    </source>
</evidence>